<proteinExistence type="predicted"/>
<evidence type="ECO:0000313" key="7">
    <source>
        <dbReference type="Proteomes" id="UP000030588"/>
    </source>
</evidence>
<dbReference type="PANTHER" id="PTHR42756">
    <property type="entry name" value="TRANSCRIPTIONAL REGULATOR, MARR"/>
    <property type="match status" value="1"/>
</dbReference>
<dbReference type="AlphaFoldDB" id="A0A0A6V9I9"/>
<dbReference type="PROSITE" id="PS50995">
    <property type="entry name" value="HTH_MARR_2"/>
    <property type="match status" value="1"/>
</dbReference>
<keyword evidence="3" id="KW-0804">Transcription</keyword>
<dbReference type="PRINTS" id="PR00598">
    <property type="entry name" value="HTHMARR"/>
</dbReference>
<evidence type="ECO:0000313" key="6">
    <source>
        <dbReference type="EMBL" id="NEY18560.1"/>
    </source>
</evidence>
<dbReference type="SMART" id="SM00347">
    <property type="entry name" value="HTH_MARR"/>
    <property type="match status" value="1"/>
</dbReference>
<dbReference type="InterPro" id="IPR036388">
    <property type="entry name" value="WH-like_DNA-bd_sf"/>
</dbReference>
<dbReference type="STRING" id="363870.NG54_13315"/>
<evidence type="ECO:0000256" key="1">
    <source>
        <dbReference type="ARBA" id="ARBA00023015"/>
    </source>
</evidence>
<dbReference type="Proteomes" id="UP000030588">
    <property type="component" value="Unassembled WGS sequence"/>
</dbReference>
<dbReference type="GO" id="GO:0003700">
    <property type="term" value="F:DNA-binding transcription factor activity"/>
    <property type="evidence" value="ECO:0007669"/>
    <property type="project" value="InterPro"/>
</dbReference>
<reference evidence="5 7" key="1">
    <citation type="submission" date="2014-10" db="EMBL/GenBank/DDBJ databases">
        <title>Draft genome of phytase producing Bacillus ginsengihumi strain M2.11.</title>
        <authorList>
            <person name="Toymentseva A."/>
            <person name="Boulygina E.A."/>
            <person name="Kazakov S.V."/>
            <person name="Kayumov I."/>
            <person name="Suleimanova A.D."/>
            <person name="Mardanova A.M."/>
            <person name="Maria S.N."/>
            <person name="Sergey M.Y."/>
            <person name="Sharipova M.R."/>
        </authorList>
    </citation>
    <scope>NUCLEOTIDE SEQUENCE [LARGE SCALE GENOMIC DNA]</scope>
    <source>
        <strain evidence="5 7">M2.11</strain>
    </source>
</reference>
<dbReference type="OrthoDB" id="327696at2"/>
<dbReference type="InterPro" id="IPR036390">
    <property type="entry name" value="WH_DNA-bd_sf"/>
</dbReference>
<gene>
    <name evidence="6" type="ORF">G4D61_01070</name>
    <name evidence="5" type="ORF">NG54_13315</name>
</gene>
<protein>
    <submittedName>
        <fullName evidence="5">MarR family transcriptional regulator</fullName>
    </submittedName>
</protein>
<sequence>MDDSKIEQFLTHWRFINRHLREGRLINGDKKITRLQWTLLCHVGKSEHCTMGNLADHFNVNMSTVSQMIDRLEKWGYVERGTSAHDARVKIVSLTEKGETIIKEVRAAYLQQLASGLNKFSEDEQDTFIGYLQQLAENLRDVSDQNK</sequence>
<dbReference type="Gene3D" id="1.10.10.10">
    <property type="entry name" value="Winged helix-like DNA-binding domain superfamily/Winged helix DNA-binding domain"/>
    <property type="match status" value="1"/>
</dbReference>
<keyword evidence="8" id="KW-1185">Reference proteome</keyword>
<organism evidence="5 7">
    <name type="scientific">Heyndrickxia ginsengihumi</name>
    <dbReference type="NCBI Taxonomy" id="363870"/>
    <lineage>
        <taxon>Bacteria</taxon>
        <taxon>Bacillati</taxon>
        <taxon>Bacillota</taxon>
        <taxon>Bacilli</taxon>
        <taxon>Bacillales</taxon>
        <taxon>Bacillaceae</taxon>
        <taxon>Heyndrickxia</taxon>
    </lineage>
</organism>
<dbReference type="EMBL" id="JRUN01000042">
    <property type="protein sequence ID" value="KHD84800.1"/>
    <property type="molecule type" value="Genomic_DNA"/>
</dbReference>
<evidence type="ECO:0000256" key="3">
    <source>
        <dbReference type="ARBA" id="ARBA00023163"/>
    </source>
</evidence>
<reference evidence="6" key="2">
    <citation type="submission" date="2020-02" db="EMBL/GenBank/DDBJ databases">
        <authorList>
            <person name="Feng H."/>
        </authorList>
    </citation>
    <scope>NUCLEOTIDE SEQUENCE [LARGE SCALE GENOMIC DNA]</scope>
    <source>
        <strain evidence="6">Gsoil 114</strain>
    </source>
</reference>
<keyword evidence="1" id="KW-0805">Transcription regulation</keyword>
<reference evidence="6 8" key="3">
    <citation type="submission" date="2020-03" db="EMBL/GenBank/DDBJ databases">
        <title>Bacillus aquiflavi sp. nov., isolated from yellow water of strong flavor Chinese baijiu in Yibin region of China.</title>
        <authorList>
            <person name="Xie J."/>
        </authorList>
    </citation>
    <scope>NUCLEOTIDE SEQUENCE [LARGE SCALE GENOMIC DNA]</scope>
    <source>
        <strain evidence="6 8">Gsoil 114</strain>
    </source>
</reference>
<comment type="caution">
    <text evidence="5">The sequence shown here is derived from an EMBL/GenBank/DDBJ whole genome shotgun (WGS) entry which is preliminary data.</text>
</comment>
<dbReference type="Pfam" id="PF12802">
    <property type="entry name" value="MarR_2"/>
    <property type="match status" value="1"/>
</dbReference>
<dbReference type="SUPFAM" id="SSF46785">
    <property type="entry name" value="Winged helix' DNA-binding domain"/>
    <property type="match status" value="1"/>
</dbReference>
<evidence type="ECO:0000256" key="2">
    <source>
        <dbReference type="ARBA" id="ARBA00023125"/>
    </source>
</evidence>
<evidence type="ECO:0000313" key="8">
    <source>
        <dbReference type="Proteomes" id="UP000476934"/>
    </source>
</evidence>
<feature type="domain" description="HTH marR-type" evidence="4">
    <location>
        <begin position="1"/>
        <end position="137"/>
    </location>
</feature>
<dbReference type="Proteomes" id="UP000476934">
    <property type="component" value="Unassembled WGS sequence"/>
</dbReference>
<evidence type="ECO:0000259" key="4">
    <source>
        <dbReference type="PROSITE" id="PS50995"/>
    </source>
</evidence>
<dbReference type="InterPro" id="IPR000835">
    <property type="entry name" value="HTH_MarR-typ"/>
</dbReference>
<dbReference type="EMBL" id="JAAIWK010000001">
    <property type="protein sequence ID" value="NEY18560.1"/>
    <property type="molecule type" value="Genomic_DNA"/>
</dbReference>
<name>A0A0A6V9I9_9BACI</name>
<keyword evidence="2" id="KW-0238">DNA-binding</keyword>
<dbReference type="GO" id="GO:0003677">
    <property type="term" value="F:DNA binding"/>
    <property type="evidence" value="ECO:0007669"/>
    <property type="project" value="UniProtKB-KW"/>
</dbReference>
<accession>A0A0A6V9I9</accession>
<dbReference type="PANTHER" id="PTHR42756:SF1">
    <property type="entry name" value="TRANSCRIPTIONAL REPRESSOR OF EMRAB OPERON"/>
    <property type="match status" value="1"/>
</dbReference>
<evidence type="ECO:0000313" key="5">
    <source>
        <dbReference type="EMBL" id="KHD84800.1"/>
    </source>
</evidence>